<organism evidence="1">
    <name type="scientific">viral metagenome</name>
    <dbReference type="NCBI Taxonomy" id="1070528"/>
    <lineage>
        <taxon>unclassified sequences</taxon>
        <taxon>metagenomes</taxon>
        <taxon>organismal metagenomes</taxon>
    </lineage>
</organism>
<protein>
    <submittedName>
        <fullName evidence="1">Uncharacterized protein</fullName>
    </submittedName>
</protein>
<dbReference type="AlphaFoldDB" id="A0A6M3JJZ0"/>
<reference evidence="1" key="1">
    <citation type="submission" date="2020-03" db="EMBL/GenBank/DDBJ databases">
        <title>The deep terrestrial virosphere.</title>
        <authorList>
            <person name="Holmfeldt K."/>
            <person name="Nilsson E."/>
            <person name="Simone D."/>
            <person name="Lopez-Fernandez M."/>
            <person name="Wu X."/>
            <person name="de Brujin I."/>
            <person name="Lundin D."/>
            <person name="Andersson A."/>
            <person name="Bertilsson S."/>
            <person name="Dopson M."/>
        </authorList>
    </citation>
    <scope>NUCLEOTIDE SEQUENCE</scope>
    <source>
        <strain evidence="1">MM415A03867</strain>
    </source>
</reference>
<dbReference type="EMBL" id="MT141778">
    <property type="protein sequence ID" value="QJA70263.1"/>
    <property type="molecule type" value="Genomic_DNA"/>
</dbReference>
<evidence type="ECO:0000313" key="1">
    <source>
        <dbReference type="EMBL" id="QJA70263.1"/>
    </source>
</evidence>
<name>A0A6M3JJZ0_9ZZZZ</name>
<accession>A0A6M3JJZ0</accession>
<proteinExistence type="predicted"/>
<gene>
    <name evidence="1" type="ORF">MM415A03867_0002</name>
</gene>
<sequence>MHKIVKKANFTLFSELLELDGLCLPKRLAATLIKAVFASCDTKTIAEISEYLLAKSKAILDDELTSEDFLHDIDN</sequence>